<dbReference type="GO" id="GO:0051301">
    <property type="term" value="P:cell division"/>
    <property type="evidence" value="ECO:0007669"/>
    <property type="project" value="UniProtKB-KW"/>
</dbReference>
<evidence type="ECO:0000313" key="8">
    <source>
        <dbReference type="RefSeq" id="XP_017883496.1"/>
    </source>
</evidence>
<feature type="domain" description="Ataxin-10" evidence="6">
    <location>
        <begin position="414"/>
        <end position="508"/>
    </location>
</feature>
<proteinExistence type="inferred from homology"/>
<keyword evidence="4" id="KW-0131">Cell cycle</keyword>
<protein>
    <recommendedName>
        <fullName evidence="2">Ataxin-10</fullName>
    </recommendedName>
</protein>
<keyword evidence="7" id="KW-1185">Reference proteome</keyword>
<dbReference type="GO" id="GO:0031175">
    <property type="term" value="P:neuron projection development"/>
    <property type="evidence" value="ECO:0007669"/>
    <property type="project" value="TreeGrafter"/>
</dbReference>
<dbReference type="InterPro" id="IPR051374">
    <property type="entry name" value="Ataxin-10/CTR86_families"/>
</dbReference>
<evidence type="ECO:0000313" key="7">
    <source>
        <dbReference type="Proteomes" id="UP000694925"/>
    </source>
</evidence>
<keyword evidence="3" id="KW-0132">Cell division</keyword>
<dbReference type="AlphaFoldDB" id="A0AAJ7N8X7"/>
<evidence type="ECO:0000256" key="4">
    <source>
        <dbReference type="ARBA" id="ARBA00023306"/>
    </source>
</evidence>
<organism evidence="7 8">
    <name type="scientific">Ceratina calcarata</name>
    <dbReference type="NCBI Taxonomy" id="156304"/>
    <lineage>
        <taxon>Eukaryota</taxon>
        <taxon>Metazoa</taxon>
        <taxon>Ecdysozoa</taxon>
        <taxon>Arthropoda</taxon>
        <taxon>Hexapoda</taxon>
        <taxon>Insecta</taxon>
        <taxon>Pterygota</taxon>
        <taxon>Neoptera</taxon>
        <taxon>Endopterygota</taxon>
        <taxon>Hymenoptera</taxon>
        <taxon>Apocrita</taxon>
        <taxon>Aculeata</taxon>
        <taxon>Apoidea</taxon>
        <taxon>Anthophila</taxon>
        <taxon>Apidae</taxon>
        <taxon>Ceratina</taxon>
        <taxon>Zadontomerus</taxon>
    </lineage>
</organism>
<dbReference type="InterPro" id="IPR019156">
    <property type="entry name" value="Ataxin-10_domain"/>
</dbReference>
<sequence length="520" mass="59081">MSDKHKNLVPQLESAYAQGNWNELSILLDPKLFKTLESGELFAFPILGKVSEILTTENPNVPDEIKIACLKCLGNSCFNGYIHKEYDSNVIEKGIYCHKLYSTLTNNEKLEELEYPVDTHFPYEGIIEWAVNLIKSYKTDIDVSHEKLKILRLSIQFLCNLFTFAYKDDKYPDQQKAPQCLYDGDLKDVIMNLTQSEHVPLVKASCIFIHNALKEFEGECFTATEEKLLCSLLLKPINEGFESAKEALMFLLCRPNVLPTAYDDMTIANRLCLLNILHEEVSSSGEYLSPRNTVEFLIERFCARSDLILKTVDMIDEVETREIVILLDIIGTLTLGSCDRYNFLKGYKNLLINCIYLLKSIQMIGKQSDNYFTPLQKLSDVAVVMQEARNESAEGNGVGKEMKSDIQSHPVFGFKAGLIRVIGNLSYKNEECQNLLRETNAIPLLLDCCNIDARNPLIMQWTILALRNLCEGNQANQEIVRNCSRIGIVENVLLREMGVTLHEDEDGKKIGIVPLPREHN</sequence>
<evidence type="ECO:0000256" key="2">
    <source>
        <dbReference type="ARBA" id="ARBA00018804"/>
    </source>
</evidence>
<evidence type="ECO:0000256" key="1">
    <source>
        <dbReference type="ARBA" id="ARBA00008384"/>
    </source>
</evidence>
<gene>
    <name evidence="8" type="primary">LOC108627003</name>
</gene>
<dbReference type="SUPFAM" id="SSF48371">
    <property type="entry name" value="ARM repeat"/>
    <property type="match status" value="1"/>
</dbReference>
<evidence type="ECO:0000256" key="3">
    <source>
        <dbReference type="ARBA" id="ARBA00022618"/>
    </source>
</evidence>
<evidence type="ECO:0000256" key="5">
    <source>
        <dbReference type="ARBA" id="ARBA00045173"/>
    </source>
</evidence>
<accession>A0AAJ7N8X7</accession>
<dbReference type="Gene3D" id="1.25.10.10">
    <property type="entry name" value="Leucine-rich Repeat Variant"/>
    <property type="match status" value="1"/>
</dbReference>
<name>A0AAJ7N8X7_9HYME</name>
<dbReference type="GeneID" id="108627003"/>
<comment type="similarity">
    <text evidence="1">Belongs to the ataxin-10 family.</text>
</comment>
<dbReference type="InterPro" id="IPR011989">
    <property type="entry name" value="ARM-like"/>
</dbReference>
<dbReference type="PANTHER" id="PTHR13255:SF0">
    <property type="entry name" value="ATAXIN-10"/>
    <property type="match status" value="1"/>
</dbReference>
<comment type="function">
    <text evidence="5">May play a role in the regulation of cytokinesis. May play a role in signaling by stimulating protein glycosylation. Induces neuritogenesis by activating the Ras-MAP kinase pathway and is necessary for the survival of cerebellar neurons. Does not appear to play a major role in ciliogenesis.</text>
</comment>
<dbReference type="RefSeq" id="XP_017883496.1">
    <property type="nucleotide sequence ID" value="XM_018028007.2"/>
</dbReference>
<dbReference type="PANTHER" id="PTHR13255">
    <property type="entry name" value="ATAXIN-10"/>
    <property type="match status" value="1"/>
</dbReference>
<dbReference type="CTD" id="7472"/>
<dbReference type="Pfam" id="PF09759">
    <property type="entry name" value="Atx10homo_assoc"/>
    <property type="match status" value="1"/>
</dbReference>
<dbReference type="GO" id="GO:0005829">
    <property type="term" value="C:cytosol"/>
    <property type="evidence" value="ECO:0007669"/>
    <property type="project" value="TreeGrafter"/>
</dbReference>
<evidence type="ECO:0000259" key="6">
    <source>
        <dbReference type="Pfam" id="PF09759"/>
    </source>
</evidence>
<dbReference type="Proteomes" id="UP000694925">
    <property type="component" value="Unplaced"/>
</dbReference>
<reference evidence="8" key="1">
    <citation type="submission" date="2025-08" db="UniProtKB">
        <authorList>
            <consortium name="RefSeq"/>
        </authorList>
    </citation>
    <scope>IDENTIFICATION</scope>
    <source>
        <tissue evidence="8">Whole body</tissue>
    </source>
</reference>
<dbReference type="InterPro" id="IPR016024">
    <property type="entry name" value="ARM-type_fold"/>
</dbReference>
<dbReference type="KEGG" id="ccal:108627003"/>